<protein>
    <submittedName>
        <fullName evidence="2">Uncharacterized protein</fullName>
    </submittedName>
</protein>
<feature type="compositionally biased region" description="Basic and acidic residues" evidence="1">
    <location>
        <begin position="259"/>
        <end position="275"/>
    </location>
</feature>
<sequence>ETKPIVRPRRPPLVTRNPSRSAPHQHQHPVSAMATTLCIRSTDCLAGRASFGVRAAPALAPRSPMQQQSQTPATASPPHVAMNSRSVRGRANGQQRRRHRRSPPAAGAGAGSPPHKRVMDNVVILRRGQVLMDKATAPLTATTSAPGPSVAQAVPVKAEAALAGKHADAGVAAEAHRGEREKVDESVAFAKQSSLEAAAAVDQGGAQEEAAETAEEGFVVTTNQSGAETTTEENEPEAGAGQSGAQAETAEPAAAADQHGPDTREKEAEAAEHLGADAMKAEPAPAAHQTLPLAKEEEEAEQAYSGASFAVVAPDPRALPIPVRLLKPRGRAARFRVLVPDNDRAPAPTA</sequence>
<accession>A0A921RQ79</accession>
<feature type="compositionally biased region" description="Low complexity" evidence="1">
    <location>
        <begin position="237"/>
        <end position="256"/>
    </location>
</feature>
<gene>
    <name evidence="2" type="ORF">BDA96_02G212500</name>
</gene>
<dbReference type="Proteomes" id="UP000807115">
    <property type="component" value="Chromosome 2"/>
</dbReference>
<feature type="region of interest" description="Disordered" evidence="1">
    <location>
        <begin position="58"/>
        <end position="118"/>
    </location>
</feature>
<feature type="region of interest" description="Disordered" evidence="1">
    <location>
        <begin position="200"/>
        <end position="303"/>
    </location>
</feature>
<feature type="non-terminal residue" evidence="2">
    <location>
        <position position="1"/>
    </location>
</feature>
<feature type="compositionally biased region" description="Polar residues" evidence="1">
    <location>
        <begin position="64"/>
        <end position="74"/>
    </location>
</feature>
<dbReference type="EMBL" id="CM027681">
    <property type="protein sequence ID" value="KAG0543711.1"/>
    <property type="molecule type" value="Genomic_DNA"/>
</dbReference>
<feature type="compositionally biased region" description="Low complexity" evidence="1">
    <location>
        <begin position="216"/>
        <end position="229"/>
    </location>
</feature>
<organism evidence="2 3">
    <name type="scientific">Sorghum bicolor</name>
    <name type="common">Sorghum</name>
    <name type="synonym">Sorghum vulgare</name>
    <dbReference type="NCBI Taxonomy" id="4558"/>
    <lineage>
        <taxon>Eukaryota</taxon>
        <taxon>Viridiplantae</taxon>
        <taxon>Streptophyta</taxon>
        <taxon>Embryophyta</taxon>
        <taxon>Tracheophyta</taxon>
        <taxon>Spermatophyta</taxon>
        <taxon>Magnoliopsida</taxon>
        <taxon>Liliopsida</taxon>
        <taxon>Poales</taxon>
        <taxon>Poaceae</taxon>
        <taxon>PACMAD clade</taxon>
        <taxon>Panicoideae</taxon>
        <taxon>Andropogonodae</taxon>
        <taxon>Andropogoneae</taxon>
        <taxon>Sorghinae</taxon>
        <taxon>Sorghum</taxon>
    </lineage>
</organism>
<dbReference type="AlphaFoldDB" id="A0A921RQ79"/>
<feature type="compositionally biased region" description="Basic residues" evidence="1">
    <location>
        <begin position="1"/>
        <end position="10"/>
    </location>
</feature>
<reference evidence="2" key="1">
    <citation type="journal article" date="2019" name="BMC Genomics">
        <title>A new reference genome for Sorghum bicolor reveals high levels of sequence similarity between sweet and grain genotypes: implications for the genetics of sugar metabolism.</title>
        <authorList>
            <person name="Cooper E.A."/>
            <person name="Brenton Z.W."/>
            <person name="Flinn B.S."/>
            <person name="Jenkins J."/>
            <person name="Shu S."/>
            <person name="Flowers D."/>
            <person name="Luo F."/>
            <person name="Wang Y."/>
            <person name="Xia P."/>
            <person name="Barry K."/>
            <person name="Daum C."/>
            <person name="Lipzen A."/>
            <person name="Yoshinaga Y."/>
            <person name="Schmutz J."/>
            <person name="Saski C."/>
            <person name="Vermerris W."/>
            <person name="Kresovich S."/>
        </authorList>
    </citation>
    <scope>NUCLEOTIDE SEQUENCE</scope>
</reference>
<reference evidence="2" key="2">
    <citation type="submission" date="2020-10" db="EMBL/GenBank/DDBJ databases">
        <authorList>
            <person name="Cooper E.A."/>
            <person name="Brenton Z.W."/>
            <person name="Flinn B.S."/>
            <person name="Jenkins J."/>
            <person name="Shu S."/>
            <person name="Flowers D."/>
            <person name="Luo F."/>
            <person name="Wang Y."/>
            <person name="Xia P."/>
            <person name="Barry K."/>
            <person name="Daum C."/>
            <person name="Lipzen A."/>
            <person name="Yoshinaga Y."/>
            <person name="Schmutz J."/>
            <person name="Saski C."/>
            <person name="Vermerris W."/>
            <person name="Kresovich S."/>
        </authorList>
    </citation>
    <scope>NUCLEOTIDE SEQUENCE</scope>
</reference>
<evidence type="ECO:0000313" key="3">
    <source>
        <dbReference type="Proteomes" id="UP000807115"/>
    </source>
</evidence>
<feature type="compositionally biased region" description="Low complexity" evidence="1">
    <location>
        <begin position="276"/>
        <end position="287"/>
    </location>
</feature>
<proteinExistence type="predicted"/>
<evidence type="ECO:0000256" key="1">
    <source>
        <dbReference type="SAM" id="MobiDB-lite"/>
    </source>
</evidence>
<feature type="compositionally biased region" description="Low complexity" evidence="1">
    <location>
        <begin position="103"/>
        <end position="113"/>
    </location>
</feature>
<comment type="caution">
    <text evidence="2">The sequence shown here is derived from an EMBL/GenBank/DDBJ whole genome shotgun (WGS) entry which is preliminary data.</text>
</comment>
<evidence type="ECO:0000313" key="2">
    <source>
        <dbReference type="EMBL" id="KAG0543711.1"/>
    </source>
</evidence>
<name>A0A921RQ79_SORBI</name>
<feature type="region of interest" description="Disordered" evidence="1">
    <location>
        <begin position="1"/>
        <end position="31"/>
    </location>
</feature>